<dbReference type="PANTHER" id="PTHR48467:SF1">
    <property type="entry name" value="GLUTAMATE SYNTHASE 1 [NADH], CHLOROPLASTIC-LIKE"/>
    <property type="match status" value="1"/>
</dbReference>
<evidence type="ECO:0000256" key="10">
    <source>
        <dbReference type="ARBA" id="ARBA00022857"/>
    </source>
</evidence>
<keyword evidence="11" id="KW-0809">Transit peptide</keyword>
<feature type="binding site" evidence="17">
    <location>
        <position position="127"/>
    </location>
    <ligand>
        <name>FAD</name>
        <dbReference type="ChEBI" id="CHEBI:57692"/>
    </ligand>
</feature>
<evidence type="ECO:0000313" key="20">
    <source>
        <dbReference type="EMBL" id="KAK3601855.1"/>
    </source>
</evidence>
<dbReference type="Gene3D" id="3.40.50.720">
    <property type="entry name" value="NAD(P)-binding Rossmann-like Domain"/>
    <property type="match status" value="1"/>
</dbReference>
<keyword evidence="9 16" id="KW-0274">FAD</keyword>
<reference evidence="20" key="3">
    <citation type="submission" date="2023-05" db="EMBL/GenBank/DDBJ databases">
        <authorList>
            <person name="Smith C.H."/>
        </authorList>
    </citation>
    <scope>NUCLEOTIDE SEQUENCE</scope>
    <source>
        <strain evidence="20">CHS0354</strain>
        <tissue evidence="20">Mantle</tissue>
    </source>
</reference>
<dbReference type="InterPro" id="IPR036188">
    <property type="entry name" value="FAD/NAD-bd_sf"/>
</dbReference>
<gene>
    <name evidence="20" type="ORF">CHS0354_041778</name>
</gene>
<keyword evidence="10 16" id="KW-0521">NADP</keyword>
<keyword evidence="13 16" id="KW-0560">Oxidoreductase</keyword>
<evidence type="ECO:0000256" key="8">
    <source>
        <dbReference type="ARBA" id="ARBA00022630"/>
    </source>
</evidence>
<proteinExistence type="inferred from homology"/>
<dbReference type="EMBL" id="JAEAOA010002350">
    <property type="protein sequence ID" value="KAK3601855.1"/>
    <property type="molecule type" value="Genomic_DNA"/>
</dbReference>
<organism evidence="20 21">
    <name type="scientific">Potamilus streckersoni</name>
    <dbReference type="NCBI Taxonomy" id="2493646"/>
    <lineage>
        <taxon>Eukaryota</taxon>
        <taxon>Metazoa</taxon>
        <taxon>Spiralia</taxon>
        <taxon>Lophotrochozoa</taxon>
        <taxon>Mollusca</taxon>
        <taxon>Bivalvia</taxon>
        <taxon>Autobranchia</taxon>
        <taxon>Heteroconchia</taxon>
        <taxon>Palaeoheterodonta</taxon>
        <taxon>Unionida</taxon>
        <taxon>Unionoidea</taxon>
        <taxon>Unionidae</taxon>
        <taxon>Ambleminae</taxon>
        <taxon>Lampsilini</taxon>
        <taxon>Potamilus</taxon>
    </lineage>
</organism>
<comment type="caution">
    <text evidence="20">The sequence shown here is derived from an EMBL/GenBank/DDBJ whole genome shotgun (WGS) entry which is preliminary data.</text>
</comment>
<dbReference type="InterPro" id="IPR021163">
    <property type="entry name" value="Ferredox_Rdtase_adrenod"/>
</dbReference>
<dbReference type="EC" id="1.18.1.6" evidence="5 16"/>
<evidence type="ECO:0000256" key="5">
    <source>
        <dbReference type="ARBA" id="ARBA00013219"/>
    </source>
</evidence>
<feature type="domain" description="FAD/NAD(P)-binding" evidence="19">
    <location>
        <begin position="53"/>
        <end position="209"/>
    </location>
</feature>
<comment type="similarity">
    <text evidence="4 16">Belongs to the ferredoxin--NADP reductase type 1 family.</text>
</comment>
<dbReference type="GO" id="GO:0016491">
    <property type="term" value="F:oxidoreductase activity"/>
    <property type="evidence" value="ECO:0007669"/>
    <property type="project" value="UniProtKB-KW"/>
</dbReference>
<dbReference type="SUPFAM" id="SSF51971">
    <property type="entry name" value="Nucleotide-binding domain"/>
    <property type="match status" value="2"/>
</dbReference>
<evidence type="ECO:0000259" key="19">
    <source>
        <dbReference type="Pfam" id="PF07992"/>
    </source>
</evidence>
<evidence type="ECO:0000256" key="17">
    <source>
        <dbReference type="PIRSR" id="PIRSR000362-1"/>
    </source>
</evidence>
<comment type="subcellular location">
    <subcellularLocation>
        <location evidence="2 16">Mitochondrion</location>
    </subcellularLocation>
</comment>
<dbReference type="Pfam" id="PF07992">
    <property type="entry name" value="Pyr_redox_2"/>
    <property type="match status" value="1"/>
</dbReference>
<evidence type="ECO:0000256" key="18">
    <source>
        <dbReference type="PIRSR" id="PIRSR000362-2"/>
    </source>
</evidence>
<feature type="binding site" evidence="18">
    <location>
        <begin position="198"/>
        <end position="201"/>
    </location>
    <ligand>
        <name>NADP(+)</name>
        <dbReference type="ChEBI" id="CHEBI:58349"/>
    </ligand>
</feature>
<protein>
    <recommendedName>
        <fullName evidence="6 16">NADPH:adrenodoxin oxidoreductase, mitochondrial</fullName>
        <ecNumber evidence="5 16">1.18.1.6</ecNumber>
    </recommendedName>
</protein>
<evidence type="ECO:0000256" key="14">
    <source>
        <dbReference type="ARBA" id="ARBA00023128"/>
    </source>
</evidence>
<evidence type="ECO:0000256" key="15">
    <source>
        <dbReference type="ARBA" id="ARBA00048933"/>
    </source>
</evidence>
<keyword evidence="14 16" id="KW-0496">Mitochondrion</keyword>
<dbReference type="Proteomes" id="UP001195483">
    <property type="component" value="Unassembled WGS sequence"/>
</dbReference>
<evidence type="ECO:0000256" key="9">
    <source>
        <dbReference type="ARBA" id="ARBA00022827"/>
    </source>
</evidence>
<evidence type="ECO:0000256" key="1">
    <source>
        <dbReference type="ARBA" id="ARBA00001974"/>
    </source>
</evidence>
<dbReference type="FunFam" id="3.50.50.60:FF:000036">
    <property type="entry name" value="NADPH:adrenodoxin oxidoreductase, mitochondrial"/>
    <property type="match status" value="1"/>
</dbReference>
<evidence type="ECO:0000256" key="2">
    <source>
        <dbReference type="ARBA" id="ARBA00004173"/>
    </source>
</evidence>
<sequence length="505" mass="56492">MDCRFHMLQIMNLGVQSWLRMQHYPHFLRKVLRQLGNKSQNRSSSTHRDGNPHICIVGSGPAGFYTAQQLLKGHPSLRVDIFERLPVPFGLVRYGVAPDHPEVKNVINTFTQTANNDRCSFLGNIQVGKDITVTELLKIYSAVVLAYGAAADKLLGIPGENLPNILPARTFVGWYNGLPEDKDLKVNLDTETAVIVGHGNVALDVARILLTPVHILAKTDISDYALEALRKSSLKRVVLVGRRGPLQVAFTIKELREMIKLPECRPVFHKEDFKDLEKISPDLPRPRKRLTELMHKTCFEPTAADVKLWNEANKEWELKFRLSPVEVLSSAGRVTGLRCAVNKLDGSSFENQKAVITDEHVDLPCGLIFRSIGYRSLQIDPAIPFDKKHGVIPNEKGRVIGVPGLYCSGWVGRGPVGVILSTMTDGFDVGKIILKDLAEGHIPQHCRPGLQGAMKILEERGVKTVSFSDWKKIDEHEIQMGEKFGKPREKIADIQNMIKILTHEK</sequence>
<feature type="binding site" evidence="18">
    <location>
        <position position="254"/>
    </location>
    <ligand>
        <name>NADP(+)</name>
        <dbReference type="ChEBI" id="CHEBI:58349"/>
    </ligand>
</feature>
<feature type="binding site" evidence="17">
    <location>
        <position position="83"/>
    </location>
    <ligand>
        <name>FAD</name>
        <dbReference type="ChEBI" id="CHEBI:57692"/>
    </ligand>
</feature>
<feature type="binding site" evidence="17">
    <location>
        <position position="410"/>
    </location>
    <ligand>
        <name>FAD</name>
        <dbReference type="ChEBI" id="CHEBI:57692"/>
    </ligand>
</feature>
<dbReference type="AlphaFoldDB" id="A0AAE0T250"/>
<reference evidence="20" key="1">
    <citation type="journal article" date="2021" name="Genome Biol. Evol.">
        <title>A High-Quality Reference Genome for a Parasitic Bivalve with Doubly Uniparental Inheritance (Bivalvia: Unionida).</title>
        <authorList>
            <person name="Smith C.H."/>
        </authorList>
    </citation>
    <scope>NUCLEOTIDE SEQUENCE</scope>
    <source>
        <strain evidence="20">CHS0354</strain>
    </source>
</reference>
<evidence type="ECO:0000256" key="16">
    <source>
        <dbReference type="PIRNR" id="PIRNR000362"/>
    </source>
</evidence>
<evidence type="ECO:0000313" key="21">
    <source>
        <dbReference type="Proteomes" id="UP001195483"/>
    </source>
</evidence>
<reference evidence="20" key="2">
    <citation type="journal article" date="2021" name="Genome Biol. Evol.">
        <title>Developing a high-quality reference genome for a parasitic bivalve with doubly uniparental inheritance (Bivalvia: Unionida).</title>
        <authorList>
            <person name="Smith C.H."/>
        </authorList>
    </citation>
    <scope>NUCLEOTIDE SEQUENCE</scope>
    <source>
        <strain evidence="20">CHS0354</strain>
        <tissue evidence="20">Mantle</tissue>
    </source>
</reference>
<evidence type="ECO:0000256" key="6">
    <source>
        <dbReference type="ARBA" id="ARBA00016287"/>
    </source>
</evidence>
<evidence type="ECO:0000256" key="3">
    <source>
        <dbReference type="ARBA" id="ARBA00004731"/>
    </source>
</evidence>
<keyword evidence="7" id="KW-0813">Transport</keyword>
<dbReference type="InterPro" id="IPR023753">
    <property type="entry name" value="FAD/NAD-binding_dom"/>
</dbReference>
<evidence type="ECO:0000256" key="11">
    <source>
        <dbReference type="ARBA" id="ARBA00022946"/>
    </source>
</evidence>
<feature type="binding site" evidence="17">
    <location>
        <position position="62"/>
    </location>
    <ligand>
        <name>FAD</name>
        <dbReference type="ChEBI" id="CHEBI:57692"/>
    </ligand>
</feature>
<evidence type="ECO:0000256" key="4">
    <source>
        <dbReference type="ARBA" id="ARBA00008312"/>
    </source>
</evidence>
<dbReference type="PIRSF" id="PIRSF000362">
    <property type="entry name" value="FNR"/>
    <property type="match status" value="1"/>
</dbReference>
<accession>A0AAE0T250</accession>
<evidence type="ECO:0000256" key="12">
    <source>
        <dbReference type="ARBA" id="ARBA00022982"/>
    </source>
</evidence>
<feature type="binding site" evidence="18">
    <location>
        <position position="417"/>
    </location>
    <ligand>
        <name>NADP(+)</name>
        <dbReference type="ChEBI" id="CHEBI:58349"/>
    </ligand>
</feature>
<feature type="binding site" evidence="18">
    <location>
        <begin position="242"/>
        <end position="243"/>
    </location>
    <ligand>
        <name>NADP(+)</name>
        <dbReference type="ChEBI" id="CHEBI:58349"/>
    </ligand>
</feature>
<evidence type="ECO:0000256" key="7">
    <source>
        <dbReference type="ARBA" id="ARBA00022448"/>
    </source>
</evidence>
<name>A0AAE0T250_9BIVA</name>
<comment type="cofactor">
    <cofactor evidence="1 16 17">
        <name>FAD</name>
        <dbReference type="ChEBI" id="CHEBI:57692"/>
    </cofactor>
</comment>
<comment type="catalytic activity">
    <reaction evidence="15 16">
        <text>2 reduced [adrenodoxin] + NADP(+) + H(+) = 2 oxidized [adrenodoxin] + NADPH</text>
        <dbReference type="Rhea" id="RHEA:42312"/>
        <dbReference type="Rhea" id="RHEA-COMP:9998"/>
        <dbReference type="Rhea" id="RHEA-COMP:9999"/>
        <dbReference type="ChEBI" id="CHEBI:15378"/>
        <dbReference type="ChEBI" id="CHEBI:33737"/>
        <dbReference type="ChEBI" id="CHEBI:33738"/>
        <dbReference type="ChEBI" id="CHEBI:57783"/>
        <dbReference type="ChEBI" id="CHEBI:58349"/>
        <dbReference type="EC" id="1.18.1.6"/>
    </reaction>
</comment>
<feature type="binding site" evidence="17">
    <location>
        <begin position="417"/>
        <end position="419"/>
    </location>
    <ligand>
        <name>FAD</name>
        <dbReference type="ChEBI" id="CHEBI:57692"/>
    </ligand>
</feature>
<keyword evidence="12" id="KW-0249">Electron transport</keyword>
<dbReference type="Gene3D" id="3.50.50.60">
    <property type="entry name" value="FAD/NAD(P)-binding domain"/>
    <property type="match status" value="1"/>
</dbReference>
<dbReference type="InterPro" id="IPR055275">
    <property type="entry name" value="Ferredox_Rdtase"/>
</dbReference>
<dbReference type="PRINTS" id="PR00419">
    <property type="entry name" value="ADXRDTASE"/>
</dbReference>
<evidence type="ECO:0000256" key="13">
    <source>
        <dbReference type="ARBA" id="ARBA00023002"/>
    </source>
</evidence>
<keyword evidence="8 16" id="KW-0285">Flavoprotein</keyword>
<feature type="binding site" evidence="17">
    <location>
        <position position="91"/>
    </location>
    <ligand>
        <name>FAD</name>
        <dbReference type="ChEBI" id="CHEBI:57692"/>
    </ligand>
</feature>
<dbReference type="PANTHER" id="PTHR48467">
    <property type="entry name" value="GLUTAMATE SYNTHASE 1 [NADH], CHLOROPLASTIC-LIKE"/>
    <property type="match status" value="1"/>
</dbReference>
<keyword evidence="21" id="KW-1185">Reference proteome</keyword>
<comment type="pathway">
    <text evidence="3">Steroid metabolism; cholesterol metabolism.</text>
</comment>
<dbReference type="GO" id="GO:0005739">
    <property type="term" value="C:mitochondrion"/>
    <property type="evidence" value="ECO:0007669"/>
    <property type="project" value="UniProtKB-SubCell"/>
</dbReference>